<feature type="region of interest" description="Disordered" evidence="1">
    <location>
        <begin position="1"/>
        <end position="20"/>
    </location>
</feature>
<sequence>MEEAERGEPSGGSRMQPRRGRRSLDLFMVPAAALAPRSTALALVHELAKVAVLLFAIQESFDNFMHGWSLASFFFKT</sequence>
<accession>A0A6G1E7G1</accession>
<dbReference type="Proteomes" id="UP000479710">
    <property type="component" value="Unassembled WGS sequence"/>
</dbReference>
<protein>
    <submittedName>
        <fullName evidence="2">Uncharacterized protein</fullName>
    </submittedName>
</protein>
<evidence type="ECO:0000256" key="1">
    <source>
        <dbReference type="SAM" id="MobiDB-lite"/>
    </source>
</evidence>
<organism evidence="2 3">
    <name type="scientific">Oryza meyeriana var. granulata</name>
    <dbReference type="NCBI Taxonomy" id="110450"/>
    <lineage>
        <taxon>Eukaryota</taxon>
        <taxon>Viridiplantae</taxon>
        <taxon>Streptophyta</taxon>
        <taxon>Embryophyta</taxon>
        <taxon>Tracheophyta</taxon>
        <taxon>Spermatophyta</taxon>
        <taxon>Magnoliopsida</taxon>
        <taxon>Liliopsida</taxon>
        <taxon>Poales</taxon>
        <taxon>Poaceae</taxon>
        <taxon>BOP clade</taxon>
        <taxon>Oryzoideae</taxon>
        <taxon>Oryzeae</taxon>
        <taxon>Oryzinae</taxon>
        <taxon>Oryza</taxon>
        <taxon>Oryza meyeriana</taxon>
    </lineage>
</organism>
<evidence type="ECO:0000313" key="2">
    <source>
        <dbReference type="EMBL" id="KAF0920506.1"/>
    </source>
</evidence>
<reference evidence="2 3" key="1">
    <citation type="submission" date="2019-11" db="EMBL/GenBank/DDBJ databases">
        <title>Whole genome sequence of Oryza granulata.</title>
        <authorList>
            <person name="Li W."/>
        </authorList>
    </citation>
    <scope>NUCLEOTIDE SEQUENCE [LARGE SCALE GENOMIC DNA]</scope>
    <source>
        <strain evidence="3">cv. Menghai</strain>
        <tissue evidence="2">Leaf</tissue>
    </source>
</reference>
<name>A0A6G1E7G1_9ORYZ</name>
<proteinExistence type="predicted"/>
<dbReference type="EMBL" id="SPHZ02000005">
    <property type="protein sequence ID" value="KAF0920506.1"/>
    <property type="molecule type" value="Genomic_DNA"/>
</dbReference>
<dbReference type="AlphaFoldDB" id="A0A6G1E7G1"/>
<gene>
    <name evidence="2" type="ORF">E2562_035529</name>
</gene>
<evidence type="ECO:0000313" key="3">
    <source>
        <dbReference type="Proteomes" id="UP000479710"/>
    </source>
</evidence>
<comment type="caution">
    <text evidence="2">The sequence shown here is derived from an EMBL/GenBank/DDBJ whole genome shotgun (WGS) entry which is preliminary data.</text>
</comment>
<keyword evidence="3" id="KW-1185">Reference proteome</keyword>